<comment type="caution">
    <text evidence="4">The sequence shown here is derived from an EMBL/GenBank/DDBJ whole genome shotgun (WGS) entry which is preliminary data.</text>
</comment>
<proteinExistence type="predicted"/>
<dbReference type="STRING" id="1524254.PHACT_11525"/>
<dbReference type="RefSeq" id="WP_070117902.1">
    <property type="nucleotide sequence ID" value="NZ_MASR01000001.1"/>
</dbReference>
<protein>
    <submittedName>
        <fullName evidence="4">Transcriptional regulator</fullName>
    </submittedName>
</protein>
<dbReference type="GO" id="GO:0043565">
    <property type="term" value="F:sequence-specific DNA binding"/>
    <property type="evidence" value="ECO:0007669"/>
    <property type="project" value="InterPro"/>
</dbReference>
<organism evidence="4 5">
    <name type="scientific">Pseudohongiella acticola</name>
    <dbReference type="NCBI Taxonomy" id="1524254"/>
    <lineage>
        <taxon>Bacteria</taxon>
        <taxon>Pseudomonadati</taxon>
        <taxon>Pseudomonadota</taxon>
        <taxon>Gammaproteobacteria</taxon>
        <taxon>Pseudomonadales</taxon>
        <taxon>Pseudohongiellaceae</taxon>
        <taxon>Pseudohongiella</taxon>
    </lineage>
</organism>
<evidence type="ECO:0000313" key="5">
    <source>
        <dbReference type="Proteomes" id="UP000175669"/>
    </source>
</evidence>
<dbReference type="InterPro" id="IPR052158">
    <property type="entry name" value="INH-QAR"/>
</dbReference>
<feature type="domain" description="HTH araC/xylS-type" evidence="3">
    <location>
        <begin position="209"/>
        <end position="307"/>
    </location>
</feature>
<dbReference type="OrthoDB" id="9803764at2"/>
<dbReference type="EMBL" id="MASR01000001">
    <property type="protein sequence ID" value="OFE13685.1"/>
    <property type="molecule type" value="Genomic_DNA"/>
</dbReference>
<accession>A0A1E8CN03</accession>
<dbReference type="Gene3D" id="1.10.10.60">
    <property type="entry name" value="Homeodomain-like"/>
    <property type="match status" value="1"/>
</dbReference>
<evidence type="ECO:0000256" key="2">
    <source>
        <dbReference type="ARBA" id="ARBA00023163"/>
    </source>
</evidence>
<dbReference type="InterPro" id="IPR002818">
    <property type="entry name" value="DJ-1/PfpI"/>
</dbReference>
<gene>
    <name evidence="4" type="ORF">PHACT_11525</name>
</gene>
<dbReference type="SUPFAM" id="SSF52317">
    <property type="entry name" value="Class I glutamine amidotransferase-like"/>
    <property type="match status" value="1"/>
</dbReference>
<dbReference type="GO" id="GO:0003700">
    <property type="term" value="F:DNA-binding transcription factor activity"/>
    <property type="evidence" value="ECO:0007669"/>
    <property type="project" value="InterPro"/>
</dbReference>
<dbReference type="InterPro" id="IPR018060">
    <property type="entry name" value="HTH_AraC"/>
</dbReference>
<dbReference type="AlphaFoldDB" id="A0A1E8CN03"/>
<dbReference type="Proteomes" id="UP000175669">
    <property type="component" value="Unassembled WGS sequence"/>
</dbReference>
<dbReference type="SUPFAM" id="SSF46689">
    <property type="entry name" value="Homeodomain-like"/>
    <property type="match status" value="2"/>
</dbReference>
<name>A0A1E8CN03_9GAMM</name>
<dbReference type="Pfam" id="PF12833">
    <property type="entry name" value="HTH_18"/>
    <property type="match status" value="1"/>
</dbReference>
<dbReference type="InterPro" id="IPR009057">
    <property type="entry name" value="Homeodomain-like_sf"/>
</dbReference>
<dbReference type="PANTHER" id="PTHR43130">
    <property type="entry name" value="ARAC-FAMILY TRANSCRIPTIONAL REGULATOR"/>
    <property type="match status" value="1"/>
</dbReference>
<keyword evidence="1" id="KW-0805">Transcription regulation</keyword>
<dbReference type="PANTHER" id="PTHR43130:SF3">
    <property type="entry name" value="HTH-TYPE TRANSCRIPTIONAL REGULATOR RV1931C"/>
    <property type="match status" value="1"/>
</dbReference>
<evidence type="ECO:0000313" key="4">
    <source>
        <dbReference type="EMBL" id="OFE13685.1"/>
    </source>
</evidence>
<dbReference type="SMART" id="SM00342">
    <property type="entry name" value="HTH_ARAC"/>
    <property type="match status" value="1"/>
</dbReference>
<dbReference type="InterPro" id="IPR029062">
    <property type="entry name" value="Class_I_gatase-like"/>
</dbReference>
<keyword evidence="5" id="KW-1185">Reference proteome</keyword>
<sequence length="312" mass="34863">MTRVAILIYPDTALFELGCAVELFALPRPEYPDWYETDVVCFGEQAVRATGNIMLQAKPVASLTDYDMLVIPGWPLHMQPAPDLIDEIQALHGRGGTVVSFCSGAFLLAASGLLDGQSATTHWRYADVFRDQYPDIHYVDDVLYLFHNRLGCAAGSSAALDLGMAIIRQQHGYRVANQVARRLVMAAHRSGGQSQFVEAPVARTSNHFADTLDWAISNLTTGLTIDALAKRANMSRRNFDRKFRASMNISANEWLVLQKLELAKQLLESTQLPIERVASRAGFENAITMRHHFRKHLQSSPSRFRTQFGRAQ</sequence>
<dbReference type="Pfam" id="PF01965">
    <property type="entry name" value="DJ-1_PfpI"/>
    <property type="match status" value="1"/>
</dbReference>
<dbReference type="PROSITE" id="PS01124">
    <property type="entry name" value="HTH_ARAC_FAMILY_2"/>
    <property type="match status" value="1"/>
</dbReference>
<dbReference type="CDD" id="cd03137">
    <property type="entry name" value="GATase1_AraC_1"/>
    <property type="match status" value="1"/>
</dbReference>
<evidence type="ECO:0000259" key="3">
    <source>
        <dbReference type="PROSITE" id="PS01124"/>
    </source>
</evidence>
<evidence type="ECO:0000256" key="1">
    <source>
        <dbReference type="ARBA" id="ARBA00023015"/>
    </source>
</evidence>
<dbReference type="Gene3D" id="3.40.50.880">
    <property type="match status" value="1"/>
</dbReference>
<keyword evidence="2" id="KW-0804">Transcription</keyword>
<reference evidence="5" key="1">
    <citation type="submission" date="2016-07" db="EMBL/GenBank/DDBJ databases">
        <authorList>
            <person name="Florea S."/>
            <person name="Webb J.S."/>
            <person name="Jaromczyk J."/>
            <person name="Schardl C.L."/>
        </authorList>
    </citation>
    <scope>NUCLEOTIDE SEQUENCE [LARGE SCALE GENOMIC DNA]</scope>
    <source>
        <strain evidence="5">KCTC 42131</strain>
    </source>
</reference>